<accession>A0ABQ4CAP2</accession>
<evidence type="ECO:0000313" key="3">
    <source>
        <dbReference type="Proteomes" id="UP000624325"/>
    </source>
</evidence>
<keyword evidence="3" id="KW-1185">Reference proteome</keyword>
<feature type="region of interest" description="Disordered" evidence="1">
    <location>
        <begin position="55"/>
        <end position="91"/>
    </location>
</feature>
<gene>
    <name evidence="2" type="ORF">Air01nite_59280</name>
</gene>
<protein>
    <submittedName>
        <fullName evidence="2">Uncharacterized protein</fullName>
    </submittedName>
</protein>
<organism evidence="2 3">
    <name type="scientific">Asanoa iriomotensis</name>
    <dbReference type="NCBI Taxonomy" id="234613"/>
    <lineage>
        <taxon>Bacteria</taxon>
        <taxon>Bacillati</taxon>
        <taxon>Actinomycetota</taxon>
        <taxon>Actinomycetes</taxon>
        <taxon>Micromonosporales</taxon>
        <taxon>Micromonosporaceae</taxon>
        <taxon>Asanoa</taxon>
    </lineage>
</organism>
<reference evidence="2 3" key="1">
    <citation type="submission" date="2021-01" db="EMBL/GenBank/DDBJ databases">
        <title>Whole genome shotgun sequence of Asanoa iriomotensis NBRC 100142.</title>
        <authorList>
            <person name="Komaki H."/>
            <person name="Tamura T."/>
        </authorList>
    </citation>
    <scope>NUCLEOTIDE SEQUENCE [LARGE SCALE GENOMIC DNA]</scope>
    <source>
        <strain evidence="2 3">NBRC 100142</strain>
    </source>
</reference>
<dbReference type="RefSeq" id="WP_203706656.1">
    <property type="nucleotide sequence ID" value="NZ_BONC01000054.1"/>
</dbReference>
<dbReference type="Proteomes" id="UP000624325">
    <property type="component" value="Unassembled WGS sequence"/>
</dbReference>
<name>A0ABQ4CAP2_9ACTN</name>
<dbReference type="EMBL" id="BONC01000054">
    <property type="protein sequence ID" value="GIF59833.1"/>
    <property type="molecule type" value="Genomic_DNA"/>
</dbReference>
<evidence type="ECO:0000256" key="1">
    <source>
        <dbReference type="SAM" id="MobiDB-lite"/>
    </source>
</evidence>
<evidence type="ECO:0000313" key="2">
    <source>
        <dbReference type="EMBL" id="GIF59833.1"/>
    </source>
</evidence>
<proteinExistence type="predicted"/>
<sequence length="91" mass="9864">MSKAERRPETTGGAAPNAFLLDLSMRSYSAAPRPPGCSCGGLAVMALNRRDRRHYERKHGASPDGIAIHDPGCPAIVPGAERRQPRKWGRT</sequence>
<comment type="caution">
    <text evidence="2">The sequence shown here is derived from an EMBL/GenBank/DDBJ whole genome shotgun (WGS) entry which is preliminary data.</text>
</comment>